<reference evidence="1" key="1">
    <citation type="submission" date="2019-11" db="EMBL/GenBank/DDBJ databases">
        <title>Nori genome reveals adaptations in red seaweeds to the harsh intertidal environment.</title>
        <authorList>
            <person name="Wang D."/>
            <person name="Mao Y."/>
        </authorList>
    </citation>
    <scope>NUCLEOTIDE SEQUENCE</scope>
    <source>
        <tissue evidence="1">Gametophyte</tissue>
    </source>
</reference>
<gene>
    <name evidence="1" type="ORF">I4F81_011465</name>
</gene>
<proteinExistence type="predicted"/>
<organism evidence="1 2">
    <name type="scientific">Pyropia yezoensis</name>
    <name type="common">Susabi-nori</name>
    <name type="synonym">Porphyra yezoensis</name>
    <dbReference type="NCBI Taxonomy" id="2788"/>
    <lineage>
        <taxon>Eukaryota</taxon>
        <taxon>Rhodophyta</taxon>
        <taxon>Bangiophyceae</taxon>
        <taxon>Bangiales</taxon>
        <taxon>Bangiaceae</taxon>
        <taxon>Pyropia</taxon>
    </lineage>
</organism>
<protein>
    <submittedName>
        <fullName evidence="1">Uncharacterized protein</fullName>
    </submittedName>
</protein>
<accession>A0ACC3CGN4</accession>
<dbReference type="Proteomes" id="UP000798662">
    <property type="component" value="Chromosome 3"/>
</dbReference>
<dbReference type="EMBL" id="CM020620">
    <property type="protein sequence ID" value="KAK1868983.1"/>
    <property type="molecule type" value="Genomic_DNA"/>
</dbReference>
<name>A0ACC3CGN4_PYRYE</name>
<sequence>MDNRVAMHVINGFTSRTPALMAELRRLHEVVESLGVSLKASWLPSIANVWADTLSRMRDRADYRMCDAISARLDQLWGGPTIDMFASAVNTPCTRFFSRMRTPGCEGVDAFSAHWGGEDNRWIFPPFSDARRVVDKM</sequence>
<keyword evidence="2" id="KW-1185">Reference proteome</keyword>
<evidence type="ECO:0000313" key="1">
    <source>
        <dbReference type="EMBL" id="KAK1868983.1"/>
    </source>
</evidence>
<comment type="caution">
    <text evidence="1">The sequence shown here is derived from an EMBL/GenBank/DDBJ whole genome shotgun (WGS) entry which is preliminary data.</text>
</comment>
<evidence type="ECO:0000313" key="2">
    <source>
        <dbReference type="Proteomes" id="UP000798662"/>
    </source>
</evidence>